<dbReference type="InterPro" id="IPR012337">
    <property type="entry name" value="RNaseH-like_sf"/>
</dbReference>
<comment type="caution">
    <text evidence="3">The sequence shown here is derived from an EMBL/GenBank/DDBJ whole genome shotgun (WGS) entry which is preliminary data.</text>
</comment>
<feature type="domain" description="Reverse transcriptase Ty1/copia-type" evidence="1">
    <location>
        <begin position="215"/>
        <end position="311"/>
    </location>
</feature>
<dbReference type="Proteomes" id="UP001454036">
    <property type="component" value="Unassembled WGS sequence"/>
</dbReference>
<dbReference type="InterPro" id="IPR057670">
    <property type="entry name" value="SH3_retrovirus"/>
</dbReference>
<dbReference type="InterPro" id="IPR043502">
    <property type="entry name" value="DNA/RNA_pol_sf"/>
</dbReference>
<name>A0AAV3NW19_LITER</name>
<dbReference type="EMBL" id="BAABME010000479">
    <property type="protein sequence ID" value="GAA0143128.1"/>
    <property type="molecule type" value="Genomic_DNA"/>
</dbReference>
<evidence type="ECO:0000313" key="3">
    <source>
        <dbReference type="EMBL" id="GAA0143128.1"/>
    </source>
</evidence>
<dbReference type="Pfam" id="PF25597">
    <property type="entry name" value="SH3_retrovirus"/>
    <property type="match status" value="1"/>
</dbReference>
<sequence>MVRSMISGKKMPKKFWPEAVLWSCYPSNRCPTSSVEGVTPHESYNGRKPTVAHLRVWGCLVHVHLPKVERDKLDNRSRTYIFISINEGTKGYRLYNVLSEKVVINRDVLFKEDKQWNWDGNQGEQKVSDLEWNDANDIALLQEEAHTGRVATGQGRITRQPVWINDYVSKDNLSDDEVNMALSGDIEDPMSFEEANQEGKWRKAIQSEMNSIERNNTWSLTDLPPGSKKVGVKWIYKTKTDETGIVTKHKARFVAKGYSQKEGVDYSEVFTPVARMDIIRMIVSITIHKEWKIYQLDVKSAFLQEEIEEEIEEDVYMLIHHLILSVYVDDLIFTGDNQDMMMEFKESMVNVFDMSDLDSMNYFLGIEVRETKIGIFICQKKYAEDVLKRFMSRPNDLYFQLAKRVLRYLKGAIDLGIYYQRTHEGGELQSYIDSDYVGDKNDRKSTSGYTFILSNGAVVWSSKK</sequence>
<accession>A0AAV3NW19</accession>
<feature type="domain" description="Retroviral polymerase SH3-like" evidence="2">
    <location>
        <begin position="59"/>
        <end position="121"/>
    </location>
</feature>
<gene>
    <name evidence="3" type="ORF">LIER_03883</name>
</gene>
<dbReference type="PANTHER" id="PTHR11439:SF517">
    <property type="entry name" value="CYSTEINE-RICH RLK (RECEPTOR-LIKE PROTEIN KINASE) 8"/>
    <property type="match status" value="1"/>
</dbReference>
<keyword evidence="3" id="KW-0472">Membrane</keyword>
<reference evidence="3 4" key="1">
    <citation type="submission" date="2024-01" db="EMBL/GenBank/DDBJ databases">
        <title>The complete chloroplast genome sequence of Lithospermum erythrorhizon: insights into the phylogenetic relationship among Boraginaceae species and the maternal lineages of purple gromwells.</title>
        <authorList>
            <person name="Okada T."/>
            <person name="Watanabe K."/>
        </authorList>
    </citation>
    <scope>NUCLEOTIDE SEQUENCE [LARGE SCALE GENOMIC DNA]</scope>
</reference>
<dbReference type="Pfam" id="PF07727">
    <property type="entry name" value="RVT_2"/>
    <property type="match status" value="2"/>
</dbReference>
<dbReference type="PANTHER" id="PTHR11439">
    <property type="entry name" value="GAG-POL-RELATED RETROTRANSPOSON"/>
    <property type="match status" value="1"/>
</dbReference>
<evidence type="ECO:0000313" key="4">
    <source>
        <dbReference type="Proteomes" id="UP001454036"/>
    </source>
</evidence>
<keyword evidence="3" id="KW-0675">Receptor</keyword>
<protein>
    <submittedName>
        <fullName evidence="3">Transmembrane signal receptor</fullName>
    </submittedName>
</protein>
<dbReference type="InterPro" id="IPR013103">
    <property type="entry name" value="RVT_2"/>
</dbReference>
<keyword evidence="3" id="KW-0812">Transmembrane</keyword>
<evidence type="ECO:0000259" key="2">
    <source>
        <dbReference type="Pfam" id="PF25597"/>
    </source>
</evidence>
<keyword evidence="4" id="KW-1185">Reference proteome</keyword>
<feature type="domain" description="Reverse transcriptase Ty1/copia-type" evidence="1">
    <location>
        <begin position="321"/>
        <end position="390"/>
    </location>
</feature>
<evidence type="ECO:0000259" key="1">
    <source>
        <dbReference type="Pfam" id="PF07727"/>
    </source>
</evidence>
<dbReference type="AlphaFoldDB" id="A0AAV3NW19"/>
<proteinExistence type="predicted"/>
<dbReference type="SUPFAM" id="SSF53098">
    <property type="entry name" value="Ribonuclease H-like"/>
    <property type="match status" value="1"/>
</dbReference>
<dbReference type="SUPFAM" id="SSF56672">
    <property type="entry name" value="DNA/RNA polymerases"/>
    <property type="match status" value="1"/>
</dbReference>
<organism evidence="3 4">
    <name type="scientific">Lithospermum erythrorhizon</name>
    <name type="common">Purple gromwell</name>
    <name type="synonym">Lithospermum officinale var. erythrorhizon</name>
    <dbReference type="NCBI Taxonomy" id="34254"/>
    <lineage>
        <taxon>Eukaryota</taxon>
        <taxon>Viridiplantae</taxon>
        <taxon>Streptophyta</taxon>
        <taxon>Embryophyta</taxon>
        <taxon>Tracheophyta</taxon>
        <taxon>Spermatophyta</taxon>
        <taxon>Magnoliopsida</taxon>
        <taxon>eudicotyledons</taxon>
        <taxon>Gunneridae</taxon>
        <taxon>Pentapetalae</taxon>
        <taxon>asterids</taxon>
        <taxon>lamiids</taxon>
        <taxon>Boraginales</taxon>
        <taxon>Boraginaceae</taxon>
        <taxon>Boraginoideae</taxon>
        <taxon>Lithospermeae</taxon>
        <taxon>Lithospermum</taxon>
    </lineage>
</organism>